<dbReference type="InterPro" id="IPR050553">
    <property type="entry name" value="Thioredoxin_ResA/DsbE_sf"/>
</dbReference>
<reference evidence="8 9" key="1">
    <citation type="submission" date="2019-06" db="EMBL/GenBank/DDBJ databases">
        <title>Whole genome shotgun sequence of Pseudonocardia hydrocarbonoxydans NBRC 14498.</title>
        <authorList>
            <person name="Hosoyama A."/>
            <person name="Uohara A."/>
            <person name="Ohji S."/>
            <person name="Ichikawa N."/>
        </authorList>
    </citation>
    <scope>NUCLEOTIDE SEQUENCE [LARGE SCALE GENOMIC DNA]</scope>
    <source>
        <strain evidence="8 9">NBRC 14498</strain>
    </source>
</reference>
<dbReference type="CDD" id="cd02966">
    <property type="entry name" value="TlpA_like_family"/>
    <property type="match status" value="1"/>
</dbReference>
<keyword evidence="6" id="KW-1133">Transmembrane helix</keyword>
<dbReference type="RefSeq" id="WP_246086009.1">
    <property type="nucleotide sequence ID" value="NZ_BAAARZ010000042.1"/>
</dbReference>
<dbReference type="GO" id="GO:0016491">
    <property type="term" value="F:oxidoreductase activity"/>
    <property type="evidence" value="ECO:0007669"/>
    <property type="project" value="InterPro"/>
</dbReference>
<keyword evidence="2" id="KW-0201">Cytochrome c-type biogenesis</keyword>
<comment type="subcellular location">
    <subcellularLocation>
        <location evidence="1">Cell envelope</location>
    </subcellularLocation>
</comment>
<keyword evidence="4" id="KW-1015">Disulfide bond</keyword>
<protein>
    <recommendedName>
        <fullName evidence="7">Thioredoxin domain-containing protein</fullName>
    </recommendedName>
</protein>
<dbReference type="Proteomes" id="UP000320338">
    <property type="component" value="Unassembled WGS sequence"/>
</dbReference>
<evidence type="ECO:0000313" key="9">
    <source>
        <dbReference type="Proteomes" id="UP000320338"/>
    </source>
</evidence>
<dbReference type="InterPro" id="IPR013740">
    <property type="entry name" value="Redoxin"/>
</dbReference>
<evidence type="ECO:0000259" key="7">
    <source>
        <dbReference type="PROSITE" id="PS51352"/>
    </source>
</evidence>
<evidence type="ECO:0000256" key="3">
    <source>
        <dbReference type="ARBA" id="ARBA00022968"/>
    </source>
</evidence>
<dbReference type="InterPro" id="IPR017937">
    <property type="entry name" value="Thioredoxin_CS"/>
</dbReference>
<keyword evidence="9" id="KW-1185">Reference proteome</keyword>
<dbReference type="EMBL" id="BJNG01000035">
    <property type="protein sequence ID" value="GEC21596.1"/>
    <property type="molecule type" value="Genomic_DNA"/>
</dbReference>
<dbReference type="PANTHER" id="PTHR42852:SF6">
    <property type="entry name" value="THIOL:DISULFIDE INTERCHANGE PROTEIN DSBE"/>
    <property type="match status" value="1"/>
</dbReference>
<evidence type="ECO:0000313" key="8">
    <source>
        <dbReference type="EMBL" id="GEC21596.1"/>
    </source>
</evidence>
<dbReference type="InterPro" id="IPR013766">
    <property type="entry name" value="Thioredoxin_domain"/>
</dbReference>
<name>A0A4Y3WW53_9PSEU</name>
<keyword evidence="5" id="KW-0676">Redox-active center</keyword>
<dbReference type="SUPFAM" id="SSF52833">
    <property type="entry name" value="Thioredoxin-like"/>
    <property type="match status" value="1"/>
</dbReference>
<accession>A0A4Y3WW53</accession>
<evidence type="ECO:0000256" key="1">
    <source>
        <dbReference type="ARBA" id="ARBA00004196"/>
    </source>
</evidence>
<dbReference type="PANTHER" id="PTHR42852">
    <property type="entry name" value="THIOL:DISULFIDE INTERCHANGE PROTEIN DSBE"/>
    <property type="match status" value="1"/>
</dbReference>
<proteinExistence type="predicted"/>
<comment type="caution">
    <text evidence="8">The sequence shown here is derived from an EMBL/GenBank/DDBJ whole genome shotgun (WGS) entry which is preliminary data.</text>
</comment>
<evidence type="ECO:0000256" key="4">
    <source>
        <dbReference type="ARBA" id="ARBA00023157"/>
    </source>
</evidence>
<dbReference type="PROSITE" id="PS51352">
    <property type="entry name" value="THIOREDOXIN_2"/>
    <property type="match status" value="1"/>
</dbReference>
<evidence type="ECO:0000256" key="2">
    <source>
        <dbReference type="ARBA" id="ARBA00022748"/>
    </source>
</evidence>
<dbReference type="Pfam" id="PF08534">
    <property type="entry name" value="Redoxin"/>
    <property type="match status" value="1"/>
</dbReference>
<evidence type="ECO:0000256" key="5">
    <source>
        <dbReference type="ARBA" id="ARBA00023284"/>
    </source>
</evidence>
<dbReference type="AlphaFoldDB" id="A0A4Y3WW53"/>
<evidence type="ECO:0000256" key="6">
    <source>
        <dbReference type="SAM" id="Phobius"/>
    </source>
</evidence>
<keyword evidence="6" id="KW-0812">Transmembrane</keyword>
<dbReference type="PROSITE" id="PS00194">
    <property type="entry name" value="THIOREDOXIN_1"/>
    <property type="match status" value="1"/>
</dbReference>
<organism evidence="8 9">
    <name type="scientific">Pseudonocardia hydrocarbonoxydans</name>
    <dbReference type="NCBI Taxonomy" id="76726"/>
    <lineage>
        <taxon>Bacteria</taxon>
        <taxon>Bacillati</taxon>
        <taxon>Actinomycetota</taxon>
        <taxon>Actinomycetes</taxon>
        <taxon>Pseudonocardiales</taxon>
        <taxon>Pseudonocardiaceae</taxon>
        <taxon>Pseudonocardia</taxon>
    </lineage>
</organism>
<sequence length="214" mass="20895">MSDRVGPGRAEIVSTAVVVLLVALAVFALWPRPSAGPAVADGPAAPSAVAVSDAELAPLRAAAALPACPAPGAPGVGGPLAGVTVACLGAEGAVDLGSVAADGPVLLNLWASWCAPCREELPALAAYAARPGAVPVLLVDVDDDPRAALRTLGELGVALPSALDAGTAVRTALAVPPGLPYSFLARPDGSVARVDPPVPFTGADDVADAVAELS</sequence>
<feature type="transmembrane region" description="Helical" evidence="6">
    <location>
        <begin position="12"/>
        <end position="30"/>
    </location>
</feature>
<dbReference type="GO" id="GO:0030313">
    <property type="term" value="C:cell envelope"/>
    <property type="evidence" value="ECO:0007669"/>
    <property type="project" value="UniProtKB-SubCell"/>
</dbReference>
<keyword evidence="3" id="KW-0735">Signal-anchor</keyword>
<dbReference type="Gene3D" id="3.40.30.10">
    <property type="entry name" value="Glutaredoxin"/>
    <property type="match status" value="1"/>
</dbReference>
<dbReference type="InterPro" id="IPR036249">
    <property type="entry name" value="Thioredoxin-like_sf"/>
</dbReference>
<keyword evidence="6" id="KW-0472">Membrane</keyword>
<gene>
    <name evidence="8" type="ORF">PHY01_38790</name>
</gene>
<dbReference type="GO" id="GO:0017004">
    <property type="term" value="P:cytochrome complex assembly"/>
    <property type="evidence" value="ECO:0007669"/>
    <property type="project" value="UniProtKB-KW"/>
</dbReference>
<feature type="domain" description="Thioredoxin" evidence="7">
    <location>
        <begin position="59"/>
        <end position="214"/>
    </location>
</feature>